<protein>
    <submittedName>
        <fullName evidence="2">Uncharacterized protein</fullName>
    </submittedName>
</protein>
<sequence length="122" mass="13388">MAGKVRKPFISLPLSPLLKALASSSQSSSCPPPPLPPPPPRSHRLLLLQNHRVPLLPRRPCLPLPQSLRLSLLPQSPCLSLLHDDPASWPDLPLSLHRPNPTPSIVHSPLCLSPLPLLLYYL</sequence>
<dbReference type="EMBL" id="JAYKXN010000001">
    <property type="protein sequence ID" value="KAK7317774.1"/>
    <property type="molecule type" value="Genomic_DNA"/>
</dbReference>
<feature type="compositionally biased region" description="Pro residues" evidence="1">
    <location>
        <begin position="30"/>
        <end position="40"/>
    </location>
</feature>
<evidence type="ECO:0000256" key="1">
    <source>
        <dbReference type="SAM" id="MobiDB-lite"/>
    </source>
</evidence>
<comment type="caution">
    <text evidence="2">The sequence shown here is derived from an EMBL/GenBank/DDBJ whole genome shotgun (WGS) entry which is preliminary data.</text>
</comment>
<feature type="region of interest" description="Disordered" evidence="1">
    <location>
        <begin position="23"/>
        <end position="43"/>
    </location>
</feature>
<accession>A0AAN9KIF9</accession>
<evidence type="ECO:0000313" key="3">
    <source>
        <dbReference type="Proteomes" id="UP001359559"/>
    </source>
</evidence>
<proteinExistence type="predicted"/>
<dbReference type="AlphaFoldDB" id="A0AAN9KIF9"/>
<organism evidence="2 3">
    <name type="scientific">Clitoria ternatea</name>
    <name type="common">Butterfly pea</name>
    <dbReference type="NCBI Taxonomy" id="43366"/>
    <lineage>
        <taxon>Eukaryota</taxon>
        <taxon>Viridiplantae</taxon>
        <taxon>Streptophyta</taxon>
        <taxon>Embryophyta</taxon>
        <taxon>Tracheophyta</taxon>
        <taxon>Spermatophyta</taxon>
        <taxon>Magnoliopsida</taxon>
        <taxon>eudicotyledons</taxon>
        <taxon>Gunneridae</taxon>
        <taxon>Pentapetalae</taxon>
        <taxon>rosids</taxon>
        <taxon>fabids</taxon>
        <taxon>Fabales</taxon>
        <taxon>Fabaceae</taxon>
        <taxon>Papilionoideae</taxon>
        <taxon>50 kb inversion clade</taxon>
        <taxon>NPAAA clade</taxon>
        <taxon>indigoferoid/millettioid clade</taxon>
        <taxon>Phaseoleae</taxon>
        <taxon>Clitoria</taxon>
    </lineage>
</organism>
<name>A0AAN9KIF9_CLITE</name>
<evidence type="ECO:0000313" key="2">
    <source>
        <dbReference type="EMBL" id="KAK7317774.1"/>
    </source>
</evidence>
<gene>
    <name evidence="2" type="ORF">RJT34_02276</name>
</gene>
<keyword evidence="3" id="KW-1185">Reference proteome</keyword>
<reference evidence="2 3" key="1">
    <citation type="submission" date="2024-01" db="EMBL/GenBank/DDBJ databases">
        <title>The genomes of 5 underutilized Papilionoideae crops provide insights into root nodulation and disease resistance.</title>
        <authorList>
            <person name="Yuan L."/>
        </authorList>
    </citation>
    <scope>NUCLEOTIDE SEQUENCE [LARGE SCALE GENOMIC DNA]</scope>
    <source>
        <strain evidence="2">LY-2023</strain>
        <tissue evidence="2">Leaf</tissue>
    </source>
</reference>
<dbReference type="Proteomes" id="UP001359559">
    <property type="component" value="Unassembled WGS sequence"/>
</dbReference>